<proteinExistence type="predicted"/>
<evidence type="ECO:0000313" key="3">
    <source>
        <dbReference type="Proteomes" id="UP000251960"/>
    </source>
</evidence>
<dbReference type="EMBL" id="NCVQ01000008">
    <property type="protein sequence ID" value="PWZ13380.1"/>
    <property type="molecule type" value="Genomic_DNA"/>
</dbReference>
<sequence>MPSLLSHSCPCIISRTTSSPLFITLYGWSLEAVFGLKTLAASNGYPDSEEKNGSQKYDVFFHFYVLLHLGCGLTSIPHIESRVRHFRTKYGAIEVMLANSGFSWDENRKMVQCEKQQYEDHCKILYWFVILISCRDILMQRDDHAFCTSRDSKEGVHTTYDPIPVLVEDLLVTTKEVQQEQKIPEECGGYQPMMNQPQL</sequence>
<protein>
    <recommendedName>
        <fullName evidence="1">Myb/SANT-like domain-containing protein</fullName>
    </recommendedName>
</protein>
<dbReference type="Pfam" id="PF12776">
    <property type="entry name" value="Myb_DNA-bind_3"/>
    <property type="match status" value="1"/>
</dbReference>
<dbReference type="PANTHER" id="PTHR48464">
    <property type="match status" value="1"/>
</dbReference>
<comment type="caution">
    <text evidence="2">The sequence shown here is derived from an EMBL/GenBank/DDBJ whole genome shotgun (WGS) entry which is preliminary data.</text>
</comment>
<dbReference type="Proteomes" id="UP000251960">
    <property type="component" value="Chromosome 7"/>
</dbReference>
<evidence type="ECO:0000259" key="1">
    <source>
        <dbReference type="Pfam" id="PF12776"/>
    </source>
</evidence>
<dbReference type="InterPro" id="IPR024752">
    <property type="entry name" value="Myb/SANT-like_dom"/>
</dbReference>
<feature type="domain" description="Myb/SANT-like" evidence="1">
    <location>
        <begin position="77"/>
        <end position="119"/>
    </location>
</feature>
<evidence type="ECO:0000313" key="2">
    <source>
        <dbReference type="EMBL" id="PWZ13380.1"/>
    </source>
</evidence>
<gene>
    <name evidence="2" type="ORF">Zm00014a_019477</name>
</gene>
<reference evidence="2 3" key="1">
    <citation type="journal article" date="2018" name="Nat. Genet.">
        <title>Extensive intraspecific gene order and gene structural variations between Mo17 and other maize genomes.</title>
        <authorList>
            <person name="Sun S."/>
            <person name="Zhou Y."/>
            <person name="Chen J."/>
            <person name="Shi J."/>
            <person name="Zhao H."/>
            <person name="Zhao H."/>
            <person name="Song W."/>
            <person name="Zhang M."/>
            <person name="Cui Y."/>
            <person name="Dong X."/>
            <person name="Liu H."/>
            <person name="Ma X."/>
            <person name="Jiao Y."/>
            <person name="Wang B."/>
            <person name="Wei X."/>
            <person name="Stein J.C."/>
            <person name="Glaubitz J.C."/>
            <person name="Lu F."/>
            <person name="Yu G."/>
            <person name="Liang C."/>
            <person name="Fengler K."/>
            <person name="Li B."/>
            <person name="Rafalski A."/>
            <person name="Schnable P.S."/>
            <person name="Ware D.H."/>
            <person name="Buckler E.S."/>
            <person name="Lai J."/>
        </authorList>
    </citation>
    <scope>NUCLEOTIDE SEQUENCE [LARGE SCALE GENOMIC DNA]</scope>
    <source>
        <strain evidence="3">cv. Missouri 17</strain>
        <tissue evidence="2">Seedling</tissue>
    </source>
</reference>
<dbReference type="AlphaFoldDB" id="A0A3L6DXJ6"/>
<organism evidence="2 3">
    <name type="scientific">Zea mays</name>
    <name type="common">Maize</name>
    <dbReference type="NCBI Taxonomy" id="4577"/>
    <lineage>
        <taxon>Eukaryota</taxon>
        <taxon>Viridiplantae</taxon>
        <taxon>Streptophyta</taxon>
        <taxon>Embryophyta</taxon>
        <taxon>Tracheophyta</taxon>
        <taxon>Spermatophyta</taxon>
        <taxon>Magnoliopsida</taxon>
        <taxon>Liliopsida</taxon>
        <taxon>Poales</taxon>
        <taxon>Poaceae</taxon>
        <taxon>PACMAD clade</taxon>
        <taxon>Panicoideae</taxon>
        <taxon>Andropogonodae</taxon>
        <taxon>Andropogoneae</taxon>
        <taxon>Tripsacinae</taxon>
        <taxon>Zea</taxon>
    </lineage>
</organism>
<dbReference type="PANTHER" id="PTHR48464:SF1">
    <property type="entry name" value="MYB_SANT-LIKE DOMAIN-CONTAINING PROTEIN"/>
    <property type="match status" value="1"/>
</dbReference>
<name>A0A3L6DXJ6_MAIZE</name>
<accession>A0A3L6DXJ6</accession>